<proteinExistence type="predicted"/>
<evidence type="ECO:0000313" key="4">
    <source>
        <dbReference type="Proteomes" id="UP000315113"/>
    </source>
</evidence>
<evidence type="ECO:0000256" key="1">
    <source>
        <dbReference type="SAM" id="MobiDB-lite"/>
    </source>
</evidence>
<dbReference type="Proteomes" id="UP000315113">
    <property type="component" value="Unassembled WGS sequence"/>
</dbReference>
<evidence type="ECO:0000313" key="3">
    <source>
        <dbReference type="EMBL" id="TRU40318.1"/>
    </source>
</evidence>
<sequence length="435" mass="48787">MVPKKSPRIPLELHQIKAHEFYQKRLASGKEGNEIDDWQQAKEYFSQHPRAILAWNLKMPYRRGKRLIKRLLLSLQSLVRVAWKLLIFPFWLFQQIPGLFAREDKDSRTFAIDVVKTIISALGLIATLFAGIGLFVNYLNSQAEIQLTQQRLITERFSKAVEQIGNPKEEVVIGGIYSLERIAKDSPKDQWTIMEVLTSYIRKNSPIPSNIQQLEPEEREKALEKLPSVSIPVQAALTVIGRRKVENDQAGDNLAETTDFAWDNLAETTDFSKIKILDLSRTNLRGANLNGANLNRANLWEANLNRANLNRANLNGANLDGANLEEAKLNGAKLNGAKLNGAILDGANLNGANLNGANLNGANLIAANLNGAVGLHPEQIKSACFWEKAIHTQAKWDEDKQLWVAEDPKANQREIEKLKRDKNSDPPNLIDCNTK</sequence>
<gene>
    <name evidence="3" type="ORF">EWV78_01550</name>
</gene>
<feature type="compositionally biased region" description="Basic and acidic residues" evidence="1">
    <location>
        <begin position="415"/>
        <end position="424"/>
    </location>
</feature>
<keyword evidence="2" id="KW-0812">Transmembrane</keyword>
<dbReference type="InterPro" id="IPR001646">
    <property type="entry name" value="5peptide_repeat"/>
</dbReference>
<keyword evidence="2" id="KW-0472">Membrane</keyword>
<feature type="transmembrane region" description="Helical" evidence="2">
    <location>
        <begin position="71"/>
        <end position="94"/>
    </location>
</feature>
<dbReference type="AlphaFoldDB" id="A0A552F0S5"/>
<protein>
    <submittedName>
        <fullName evidence="3">Pentapeptide repeat-containing protein</fullName>
    </submittedName>
</protein>
<dbReference type="Pfam" id="PF00805">
    <property type="entry name" value="Pentapeptide"/>
    <property type="match status" value="1"/>
</dbReference>
<organism evidence="3 4">
    <name type="scientific">Microcystis aeruginosa Ma_MB_F_20061100_S20D</name>
    <dbReference type="NCBI Taxonomy" id="2486253"/>
    <lineage>
        <taxon>Bacteria</taxon>
        <taxon>Bacillati</taxon>
        <taxon>Cyanobacteriota</taxon>
        <taxon>Cyanophyceae</taxon>
        <taxon>Oscillatoriophycideae</taxon>
        <taxon>Chroococcales</taxon>
        <taxon>Microcystaceae</taxon>
        <taxon>Microcystis</taxon>
    </lineage>
</organism>
<accession>A0A552F0S5</accession>
<dbReference type="SUPFAM" id="SSF141571">
    <property type="entry name" value="Pentapeptide repeat-like"/>
    <property type="match status" value="1"/>
</dbReference>
<dbReference type="EMBL" id="SFBH01000010">
    <property type="protein sequence ID" value="TRU40318.1"/>
    <property type="molecule type" value="Genomic_DNA"/>
</dbReference>
<dbReference type="Gene3D" id="2.160.20.80">
    <property type="entry name" value="E3 ubiquitin-protein ligase SopA"/>
    <property type="match status" value="1"/>
</dbReference>
<dbReference type="PANTHER" id="PTHR14136">
    <property type="entry name" value="BTB_POZ DOMAIN-CONTAINING PROTEIN KCTD9"/>
    <property type="match status" value="1"/>
</dbReference>
<keyword evidence="2" id="KW-1133">Transmembrane helix</keyword>
<reference evidence="3 4" key="1">
    <citation type="submission" date="2019-01" db="EMBL/GenBank/DDBJ databases">
        <title>Coherence of Microcystis species and biogeography revealed through population genomics.</title>
        <authorList>
            <person name="Perez-Carrascal O.M."/>
            <person name="Terrat Y."/>
            <person name="Giani A."/>
            <person name="Fortin N."/>
            <person name="Tromas N."/>
            <person name="Shapiro B.J."/>
        </authorList>
    </citation>
    <scope>NUCLEOTIDE SEQUENCE [LARGE SCALE GENOMIC DNA]</scope>
    <source>
        <strain evidence="3">Ma_MB_F_20061100_S20D</strain>
    </source>
</reference>
<name>A0A552F0S5_MICAE</name>
<dbReference type="PANTHER" id="PTHR14136:SF17">
    <property type="entry name" value="BTB_POZ DOMAIN-CONTAINING PROTEIN KCTD9"/>
    <property type="match status" value="1"/>
</dbReference>
<dbReference type="InterPro" id="IPR051082">
    <property type="entry name" value="Pentapeptide-BTB/POZ_domain"/>
</dbReference>
<evidence type="ECO:0000256" key="2">
    <source>
        <dbReference type="SAM" id="Phobius"/>
    </source>
</evidence>
<feature type="transmembrane region" description="Helical" evidence="2">
    <location>
        <begin position="114"/>
        <end position="139"/>
    </location>
</feature>
<comment type="caution">
    <text evidence="3">The sequence shown here is derived from an EMBL/GenBank/DDBJ whole genome shotgun (WGS) entry which is preliminary data.</text>
</comment>
<feature type="region of interest" description="Disordered" evidence="1">
    <location>
        <begin position="415"/>
        <end position="435"/>
    </location>
</feature>